<keyword evidence="2" id="KW-1185">Reference proteome</keyword>
<evidence type="ECO:0000313" key="2">
    <source>
        <dbReference type="Proteomes" id="UP001381693"/>
    </source>
</evidence>
<organism evidence="1 2">
    <name type="scientific">Halocaridina rubra</name>
    <name type="common">Hawaiian red shrimp</name>
    <dbReference type="NCBI Taxonomy" id="373956"/>
    <lineage>
        <taxon>Eukaryota</taxon>
        <taxon>Metazoa</taxon>
        <taxon>Ecdysozoa</taxon>
        <taxon>Arthropoda</taxon>
        <taxon>Crustacea</taxon>
        <taxon>Multicrustacea</taxon>
        <taxon>Malacostraca</taxon>
        <taxon>Eumalacostraca</taxon>
        <taxon>Eucarida</taxon>
        <taxon>Decapoda</taxon>
        <taxon>Pleocyemata</taxon>
        <taxon>Caridea</taxon>
        <taxon>Atyoidea</taxon>
        <taxon>Atyidae</taxon>
        <taxon>Halocaridina</taxon>
    </lineage>
</organism>
<name>A0AAN8XX45_HALRR</name>
<protein>
    <submittedName>
        <fullName evidence="1">Uncharacterized protein</fullName>
    </submittedName>
</protein>
<sequence>MAGPLSSLYILEQLDLVCYYATLAILLTGCINSSRNRTVDYLAEQRDIISEMVMNYGSMLKGICKIRRLVMNSYSGDPIYSFPKVVHISSLDLSLMGTLV</sequence>
<dbReference type="AlphaFoldDB" id="A0AAN8XX45"/>
<comment type="caution">
    <text evidence="1">The sequence shown here is derived from an EMBL/GenBank/DDBJ whole genome shotgun (WGS) entry which is preliminary data.</text>
</comment>
<reference evidence="1 2" key="1">
    <citation type="submission" date="2023-11" db="EMBL/GenBank/DDBJ databases">
        <title>Halocaridina rubra genome assembly.</title>
        <authorList>
            <person name="Smith C."/>
        </authorList>
    </citation>
    <scope>NUCLEOTIDE SEQUENCE [LARGE SCALE GENOMIC DNA]</scope>
    <source>
        <strain evidence="1">EP-1</strain>
        <tissue evidence="1">Whole</tissue>
    </source>
</reference>
<accession>A0AAN8XX45</accession>
<evidence type="ECO:0000313" key="1">
    <source>
        <dbReference type="EMBL" id="KAK7086134.1"/>
    </source>
</evidence>
<dbReference type="Proteomes" id="UP001381693">
    <property type="component" value="Unassembled WGS sequence"/>
</dbReference>
<gene>
    <name evidence="1" type="ORF">SK128_012983</name>
</gene>
<proteinExistence type="predicted"/>
<dbReference type="EMBL" id="JAXCGZ010000350">
    <property type="protein sequence ID" value="KAK7086134.1"/>
    <property type="molecule type" value="Genomic_DNA"/>
</dbReference>